<protein>
    <recommendedName>
        <fullName evidence="6">Na(+)/H(+) antiporter NhaA</fullName>
    </recommendedName>
    <alternativeName>
        <fullName evidence="6">Sodium/proton antiporter NhaA</fullName>
    </alternativeName>
</protein>
<keyword evidence="6" id="KW-0406">Ion transport</keyword>
<feature type="transmembrane region" description="Helical" evidence="6">
    <location>
        <begin position="20"/>
        <end position="40"/>
    </location>
</feature>
<reference evidence="7 8" key="1">
    <citation type="journal article" date="2014" name="Genome Announc.">
        <title>Draft Genome Sequence of Cytophaga fermentans JCM 21142T, a Facultative Anaerobe Isolated from Marine Mud.</title>
        <authorList>
            <person name="Starns D."/>
            <person name="Oshima K."/>
            <person name="Suda W."/>
            <person name="Iino T."/>
            <person name="Yuki M."/>
            <person name="Inoue J."/>
            <person name="Kitamura K."/>
            <person name="Iida T."/>
            <person name="Darby A."/>
            <person name="Hattori M."/>
            <person name="Ohkuma M."/>
        </authorList>
    </citation>
    <scope>NUCLEOTIDE SEQUENCE [LARGE SCALE GENOMIC DNA]</scope>
    <source>
        <strain evidence="7 8">JCM 21142</strain>
    </source>
</reference>
<dbReference type="Gene3D" id="1.20.1530.10">
    <property type="entry name" value="Na+/H+ antiporter like domain"/>
    <property type="match status" value="1"/>
</dbReference>
<evidence type="ECO:0000256" key="6">
    <source>
        <dbReference type="HAMAP-Rule" id="MF_01844"/>
    </source>
</evidence>
<comment type="subcellular location">
    <subcellularLocation>
        <location evidence="1">Cell inner membrane</location>
        <topology evidence="1">Multi-pass membrane protein</topology>
    </subcellularLocation>
    <subcellularLocation>
        <location evidence="6">Cell membrane</location>
        <topology evidence="6">Multi-pass membrane protein</topology>
    </subcellularLocation>
</comment>
<keyword evidence="6" id="KW-0050">Antiport</keyword>
<dbReference type="InterPro" id="IPR023171">
    <property type="entry name" value="Na/H_antiporter_dom_sf"/>
</dbReference>
<dbReference type="GO" id="GO:0005886">
    <property type="term" value="C:plasma membrane"/>
    <property type="evidence" value="ECO:0007669"/>
    <property type="project" value="UniProtKB-SubCell"/>
</dbReference>
<evidence type="ECO:0000256" key="5">
    <source>
        <dbReference type="ARBA" id="ARBA00023136"/>
    </source>
</evidence>
<name>W7Y819_9BACT</name>
<dbReference type="GO" id="GO:0006885">
    <property type="term" value="P:regulation of pH"/>
    <property type="evidence" value="ECO:0007669"/>
    <property type="project" value="UniProtKB-UniRule"/>
</dbReference>
<dbReference type="NCBIfam" id="TIGR00773">
    <property type="entry name" value="NhaA"/>
    <property type="match status" value="1"/>
</dbReference>
<dbReference type="PANTHER" id="PTHR30341">
    <property type="entry name" value="SODIUM ION/PROTON ANTIPORTER NHAA-RELATED"/>
    <property type="match status" value="1"/>
</dbReference>
<feature type="transmembrane region" description="Helical" evidence="6">
    <location>
        <begin position="105"/>
        <end position="124"/>
    </location>
</feature>
<dbReference type="GO" id="GO:0015385">
    <property type="term" value="F:sodium:proton antiporter activity"/>
    <property type="evidence" value="ECO:0007669"/>
    <property type="project" value="UniProtKB-UniRule"/>
</dbReference>
<comment type="function">
    <text evidence="6">Na(+)/H(+) antiporter that extrudes sodium in exchange for external protons.</text>
</comment>
<feature type="transmembrane region" description="Helical" evidence="6">
    <location>
        <begin position="211"/>
        <end position="230"/>
    </location>
</feature>
<evidence type="ECO:0000256" key="4">
    <source>
        <dbReference type="ARBA" id="ARBA00022989"/>
    </source>
</evidence>
<keyword evidence="3 6" id="KW-0812">Transmembrane</keyword>
<organism evidence="7 8">
    <name type="scientific">Saccharicrinis fermentans DSM 9555 = JCM 21142</name>
    <dbReference type="NCBI Taxonomy" id="869213"/>
    <lineage>
        <taxon>Bacteria</taxon>
        <taxon>Pseudomonadati</taxon>
        <taxon>Bacteroidota</taxon>
        <taxon>Bacteroidia</taxon>
        <taxon>Marinilabiliales</taxon>
        <taxon>Marinilabiliaceae</taxon>
        <taxon>Saccharicrinis</taxon>
    </lineage>
</organism>
<comment type="similarity">
    <text evidence="6">Belongs to the NhaA Na(+)/H(+) (TC 2.A.33) antiporter family.</text>
</comment>
<accession>W7Y819</accession>
<evidence type="ECO:0000313" key="7">
    <source>
        <dbReference type="EMBL" id="GAF04392.1"/>
    </source>
</evidence>
<dbReference type="STRING" id="869213.GCA_000517085_00621"/>
<gene>
    <name evidence="6" type="primary">nhaA</name>
    <name evidence="7" type="ORF">JCM21142_83094</name>
</gene>
<feature type="transmembrane region" description="Helical" evidence="6">
    <location>
        <begin position="187"/>
        <end position="204"/>
    </location>
</feature>
<dbReference type="OrthoDB" id="9808135at2"/>
<proteinExistence type="inferred from homology"/>
<dbReference type="HAMAP" id="MF_01844">
    <property type="entry name" value="NhaA"/>
    <property type="match status" value="1"/>
</dbReference>
<feature type="transmembrane region" description="Helical" evidence="6">
    <location>
        <begin position="383"/>
        <end position="409"/>
    </location>
</feature>
<evidence type="ECO:0000256" key="1">
    <source>
        <dbReference type="ARBA" id="ARBA00004429"/>
    </source>
</evidence>
<dbReference type="AlphaFoldDB" id="W7Y819"/>
<keyword evidence="6" id="KW-0739">Sodium transport</keyword>
<feature type="transmembrane region" description="Helical" evidence="6">
    <location>
        <begin position="313"/>
        <end position="337"/>
    </location>
</feature>
<dbReference type="Proteomes" id="UP000019402">
    <property type="component" value="Unassembled WGS sequence"/>
</dbReference>
<dbReference type="RefSeq" id="WP_044213725.1">
    <property type="nucleotide sequence ID" value="NZ_BAMD01000044.1"/>
</dbReference>
<keyword evidence="2 6" id="KW-1003">Cell membrane</keyword>
<comment type="catalytic activity">
    <reaction evidence="6">
        <text>Na(+)(in) + 2 H(+)(out) = Na(+)(out) + 2 H(+)(in)</text>
        <dbReference type="Rhea" id="RHEA:29251"/>
        <dbReference type="ChEBI" id="CHEBI:15378"/>
        <dbReference type="ChEBI" id="CHEBI:29101"/>
    </reaction>
</comment>
<feature type="transmembrane region" description="Helical" evidence="6">
    <location>
        <begin position="160"/>
        <end position="181"/>
    </location>
</feature>
<dbReference type="InterPro" id="IPR004670">
    <property type="entry name" value="NhaA"/>
</dbReference>
<dbReference type="eggNOG" id="COG3004">
    <property type="taxonomic scope" value="Bacteria"/>
</dbReference>
<dbReference type="EMBL" id="BAMD01000044">
    <property type="protein sequence ID" value="GAF04392.1"/>
    <property type="molecule type" value="Genomic_DNA"/>
</dbReference>
<keyword evidence="4 6" id="KW-1133">Transmembrane helix</keyword>
<evidence type="ECO:0000256" key="2">
    <source>
        <dbReference type="ARBA" id="ARBA00022475"/>
    </source>
</evidence>
<feature type="transmembrane region" description="Helical" evidence="6">
    <location>
        <begin position="236"/>
        <end position="252"/>
    </location>
</feature>
<dbReference type="PANTHER" id="PTHR30341:SF0">
    <property type="entry name" value="NA(+)_H(+) ANTIPORTER NHAA"/>
    <property type="match status" value="1"/>
</dbReference>
<feature type="transmembrane region" description="Helical" evidence="6">
    <location>
        <begin position="130"/>
        <end position="148"/>
    </location>
</feature>
<evidence type="ECO:0000313" key="8">
    <source>
        <dbReference type="Proteomes" id="UP000019402"/>
    </source>
</evidence>
<keyword evidence="5 6" id="KW-0472">Membrane</keyword>
<keyword evidence="6" id="KW-0813">Transport</keyword>
<feature type="transmembrane region" description="Helical" evidence="6">
    <location>
        <begin position="421"/>
        <end position="442"/>
    </location>
</feature>
<keyword evidence="6" id="KW-0915">Sodium</keyword>
<dbReference type="Pfam" id="PF06965">
    <property type="entry name" value="Na_H_antiport_1"/>
    <property type="match status" value="1"/>
</dbReference>
<sequence length="456" mass="49821">MTKTENQKDLSYFQRFFKGITGGSALLMIATFAAVVWANVDHHLYEHTWHDVLSIDVNMFHLKMSWHHWINDGLMAIFFFVVGLEIKREFLAGELSSFKQASLPIFAAIGGMIVPVIFFFSFGLEGDANSGWGIPMATDIAFSLGILGMLGKRVPLSLKVFLTALAIVDDLGAVLVIALFYGGELQWTYLIIAAALLGVLAIANMRNIQDLRLYTFLGFVIWYLFIISGVDGPGSGLHATIAGVLIAFTIPAKPKVHINHFLPQVNHGLNHFGKVAKNTHEMVLTDEQMHAVDEIEYAVKKVRSPLQYIEHQFHGFISVFVLPVFALANAGVVLSAGNDGAQVFGLVSFAIAFSLVFGKVIGITFFSWLAVRLGFSVKPKGSSWLSFAGLGLLGGIGFTMSIFIASLAYTHSAEILNQAKIGIFLGSIVAGVGGFLLLKYSLKRDETVLKRGEKVK</sequence>
<feature type="transmembrane region" description="Helical" evidence="6">
    <location>
        <begin position="66"/>
        <end position="84"/>
    </location>
</feature>
<evidence type="ECO:0000256" key="3">
    <source>
        <dbReference type="ARBA" id="ARBA00022692"/>
    </source>
</evidence>
<comment type="caution">
    <text evidence="7">The sequence shown here is derived from an EMBL/GenBank/DDBJ whole genome shotgun (WGS) entry which is preliminary data.</text>
</comment>
<feature type="transmembrane region" description="Helical" evidence="6">
    <location>
        <begin position="343"/>
        <end position="371"/>
    </location>
</feature>
<keyword evidence="8" id="KW-1185">Reference proteome</keyword>